<dbReference type="InterPro" id="IPR015424">
    <property type="entry name" value="PyrdxlP-dep_Trfase"/>
</dbReference>
<dbReference type="GO" id="GO:0000271">
    <property type="term" value="P:polysaccharide biosynthetic process"/>
    <property type="evidence" value="ECO:0007669"/>
    <property type="project" value="TreeGrafter"/>
</dbReference>
<sequence length="183" mass="20331">SVQAPSVIWHASASIQRRTWVHVATLAQYGWSERYNAEISGGRNSRTDEMQATVLRVNLPHLDGWDNRRRSVAELYQSGLRDVHGIGFEARGAEDDTVHLFVVECEDRSTVLANLREGGVGAGAHYPLPDHHQPAFRNCHRAGPLPMTEALCRRVLSLPCYPEITDDEVATVIGVLRELLGRG</sequence>
<dbReference type="EMBL" id="UINC01112908">
    <property type="protein sequence ID" value="SVC82173.1"/>
    <property type="molecule type" value="Genomic_DNA"/>
</dbReference>
<evidence type="ECO:0008006" key="3">
    <source>
        <dbReference type="Google" id="ProtNLM"/>
    </source>
</evidence>
<evidence type="ECO:0000313" key="2">
    <source>
        <dbReference type="EMBL" id="SVC82173.1"/>
    </source>
</evidence>
<dbReference type="SUPFAM" id="SSF53383">
    <property type="entry name" value="PLP-dependent transferases"/>
    <property type="match status" value="1"/>
</dbReference>
<dbReference type="Pfam" id="PF01041">
    <property type="entry name" value="DegT_DnrJ_EryC1"/>
    <property type="match status" value="1"/>
</dbReference>
<dbReference type="InterPro" id="IPR000653">
    <property type="entry name" value="DegT/StrS_aminotransferase"/>
</dbReference>
<proteinExistence type="predicted"/>
<dbReference type="PANTHER" id="PTHR30244">
    <property type="entry name" value="TRANSAMINASE"/>
    <property type="match status" value="1"/>
</dbReference>
<name>A0A382Q9C1_9ZZZZ</name>
<dbReference type="AlphaFoldDB" id="A0A382Q9C1"/>
<dbReference type="GO" id="GO:0030170">
    <property type="term" value="F:pyridoxal phosphate binding"/>
    <property type="evidence" value="ECO:0007669"/>
    <property type="project" value="TreeGrafter"/>
</dbReference>
<gene>
    <name evidence="2" type="ORF">METZ01_LOCUS335027</name>
</gene>
<accession>A0A382Q9C1</accession>
<protein>
    <recommendedName>
        <fullName evidence="3">Erythromycin biosynthesis sensory transduction protein eryC1</fullName>
    </recommendedName>
</protein>
<keyword evidence="1" id="KW-0663">Pyridoxal phosphate</keyword>
<dbReference type="InterPro" id="IPR015422">
    <property type="entry name" value="PyrdxlP-dep_Trfase_small"/>
</dbReference>
<feature type="non-terminal residue" evidence="2">
    <location>
        <position position="1"/>
    </location>
</feature>
<organism evidence="2">
    <name type="scientific">marine metagenome</name>
    <dbReference type="NCBI Taxonomy" id="408172"/>
    <lineage>
        <taxon>unclassified sequences</taxon>
        <taxon>metagenomes</taxon>
        <taxon>ecological metagenomes</taxon>
    </lineage>
</organism>
<evidence type="ECO:0000256" key="1">
    <source>
        <dbReference type="ARBA" id="ARBA00022898"/>
    </source>
</evidence>
<dbReference type="GO" id="GO:0008483">
    <property type="term" value="F:transaminase activity"/>
    <property type="evidence" value="ECO:0007669"/>
    <property type="project" value="TreeGrafter"/>
</dbReference>
<dbReference type="PANTHER" id="PTHR30244:SF36">
    <property type="entry name" value="3-OXO-GLUCOSE-6-PHOSPHATE:GLUTAMATE AMINOTRANSFERASE"/>
    <property type="match status" value="1"/>
</dbReference>
<dbReference type="Gene3D" id="3.90.1150.10">
    <property type="entry name" value="Aspartate Aminotransferase, domain 1"/>
    <property type="match status" value="1"/>
</dbReference>
<reference evidence="2" key="1">
    <citation type="submission" date="2018-05" db="EMBL/GenBank/DDBJ databases">
        <authorList>
            <person name="Lanie J.A."/>
            <person name="Ng W.-L."/>
            <person name="Kazmierczak K.M."/>
            <person name="Andrzejewski T.M."/>
            <person name="Davidsen T.M."/>
            <person name="Wayne K.J."/>
            <person name="Tettelin H."/>
            <person name="Glass J.I."/>
            <person name="Rusch D."/>
            <person name="Podicherti R."/>
            <person name="Tsui H.-C.T."/>
            <person name="Winkler M.E."/>
        </authorList>
    </citation>
    <scope>NUCLEOTIDE SEQUENCE</scope>
</reference>